<accession>A0ABN9RP57</accession>
<dbReference type="Proteomes" id="UP001189429">
    <property type="component" value="Unassembled WGS sequence"/>
</dbReference>
<evidence type="ECO:0000313" key="2">
    <source>
        <dbReference type="Proteomes" id="UP001189429"/>
    </source>
</evidence>
<reference evidence="1" key="1">
    <citation type="submission" date="2023-10" db="EMBL/GenBank/DDBJ databases">
        <authorList>
            <person name="Chen Y."/>
            <person name="Shah S."/>
            <person name="Dougan E. K."/>
            <person name="Thang M."/>
            <person name="Chan C."/>
        </authorList>
    </citation>
    <scope>NUCLEOTIDE SEQUENCE [LARGE SCALE GENOMIC DNA]</scope>
</reference>
<dbReference type="EMBL" id="CAUYUJ010007269">
    <property type="protein sequence ID" value="CAK0820139.1"/>
    <property type="molecule type" value="Genomic_DNA"/>
</dbReference>
<proteinExistence type="predicted"/>
<evidence type="ECO:0000313" key="1">
    <source>
        <dbReference type="EMBL" id="CAK0820139.1"/>
    </source>
</evidence>
<organism evidence="1 2">
    <name type="scientific">Prorocentrum cordatum</name>
    <dbReference type="NCBI Taxonomy" id="2364126"/>
    <lineage>
        <taxon>Eukaryota</taxon>
        <taxon>Sar</taxon>
        <taxon>Alveolata</taxon>
        <taxon>Dinophyceae</taxon>
        <taxon>Prorocentrales</taxon>
        <taxon>Prorocentraceae</taxon>
        <taxon>Prorocentrum</taxon>
    </lineage>
</organism>
<keyword evidence="2" id="KW-1185">Reference proteome</keyword>
<sequence length="359" mass="38522">MARTTPLLSRLGPSWAIFGYWTVRVPCLGAGRCTQSPLTVDSCVSIPTLPIADIFTTLPNGSAEFEEQLVARFAQKAPRGRDLVDSCPWGSASGHTDGLLAGRWAPTPAADLPAFFTEDEIASLRGTNPADTKNNDCLPDGHAQHPGVSQASSLEPLSLHWSACAGGACQGIRGVARWMAAAGLRGPLLFVGDSVTRQRHAAAVCDLIRSGCVLRESRGPKAMQWECEEGEGRVSLRMSADLRFVEVSSWSGALKRELNNSVRIASSVVLANIGLHGTGYLREVLGILLNASRDDPSTRIVWAETTATHFEYEAGYYRHQVECLHADLMRGTSTCNLPADLWCSPFDIRAFGNSIGAGG</sequence>
<protein>
    <submittedName>
        <fullName evidence="1">Uncharacterized protein</fullName>
    </submittedName>
</protein>
<comment type="caution">
    <text evidence="1">The sequence shown here is derived from an EMBL/GenBank/DDBJ whole genome shotgun (WGS) entry which is preliminary data.</text>
</comment>
<name>A0ABN9RP57_9DINO</name>
<gene>
    <name evidence="1" type="ORF">PCOR1329_LOCUS21935</name>
</gene>